<dbReference type="Proteomes" id="UP000249757">
    <property type="component" value="Unassembled WGS sequence"/>
</dbReference>
<protein>
    <submittedName>
        <fullName evidence="2">CAIB/BAIF family enzyme</fullName>
    </submittedName>
</protein>
<dbReference type="Proteomes" id="UP000245464">
    <property type="component" value="Chromosome 5"/>
</dbReference>
<evidence type="ECO:0000313" key="2">
    <source>
        <dbReference type="EMBL" id="KAI1514386.1"/>
    </source>
</evidence>
<accession>A0A2W1D8H4</accession>
<sequence>MASHDQSQQAQAELYSLRKEAQRIFRQVLLPDERLQLSAKVVGLSDKTRFDAAGTMDTPYLPVPLKFSESSAAL</sequence>
<reference evidence="4" key="4">
    <citation type="journal article" date="2022" name="Microb. Genom.">
        <title>A global pangenome for the wheat fungal pathogen Pyrenophora tritici-repentis and prediction of effector protein structural homology.</title>
        <authorList>
            <person name="Moolhuijzen P.M."/>
            <person name="See P.T."/>
            <person name="Shi G."/>
            <person name="Powell H.R."/>
            <person name="Cockram J."/>
            <person name="Jorgensen L.N."/>
            <person name="Benslimane H."/>
            <person name="Strelkov S.E."/>
            <person name="Turner J."/>
            <person name="Liu Z."/>
            <person name="Moffat C.S."/>
        </authorList>
    </citation>
    <scope>NUCLEOTIDE SEQUENCE [LARGE SCALE GENOMIC DNA]</scope>
</reference>
<evidence type="ECO:0000313" key="4">
    <source>
        <dbReference type="Proteomes" id="UP000249757"/>
    </source>
</evidence>
<reference evidence="2" key="2">
    <citation type="submission" date="2021-05" db="EMBL/GenBank/DDBJ databases">
        <authorList>
            <person name="Moolhuijzen P.M."/>
            <person name="Moffat C.S."/>
        </authorList>
    </citation>
    <scope>NUCLEOTIDE SEQUENCE</scope>
    <source>
        <strain evidence="2">86-124</strain>
    </source>
</reference>
<reference evidence="2" key="3">
    <citation type="journal article" date="2022" name="bioRxiv">
        <title>A global pangenome for the wheat fungal pathogen Pyrenophora tritici-repentis and prediction of effector protein structural homology.</title>
        <authorList>
            <person name="Moolhuijzen P."/>
            <person name="See P.T."/>
            <person name="Shi G."/>
            <person name="Powell H.R."/>
            <person name="Cockram J."/>
            <person name="Jorgensen L.N."/>
            <person name="Benslimane H."/>
            <person name="Strelkov S.E."/>
            <person name="Turner J."/>
            <person name="Liu Z."/>
            <person name="Moffat C.S."/>
        </authorList>
    </citation>
    <scope>NUCLEOTIDE SEQUENCE</scope>
    <source>
        <strain evidence="2">86-124</strain>
    </source>
</reference>
<dbReference type="EMBL" id="NRDI02000008">
    <property type="protein sequence ID" value="KAI1514386.1"/>
    <property type="molecule type" value="Genomic_DNA"/>
</dbReference>
<gene>
    <name evidence="2" type="ORF">Ptr86124_007016</name>
    <name evidence="1" type="ORF">PtrM4_107080</name>
</gene>
<comment type="caution">
    <text evidence="1">The sequence shown here is derived from an EMBL/GenBank/DDBJ whole genome shotgun (WGS) entry which is preliminary data.</text>
</comment>
<evidence type="ECO:0000313" key="1">
    <source>
        <dbReference type="EMBL" id="KAF7570706.1"/>
    </source>
</evidence>
<evidence type="ECO:0000313" key="3">
    <source>
        <dbReference type="Proteomes" id="UP000245464"/>
    </source>
</evidence>
<dbReference type="EMBL" id="NQIK02000005">
    <property type="protein sequence ID" value="KAF7570706.1"/>
    <property type="molecule type" value="Genomic_DNA"/>
</dbReference>
<reference evidence="1" key="1">
    <citation type="journal article" date="2018" name="BMC Genomics">
        <title>Comparative genomics of the wheat fungal pathogen Pyrenophora tritici-repentis reveals chromosomal variations and genome plasticity.</title>
        <authorList>
            <person name="Moolhuijzen P."/>
            <person name="See P.T."/>
            <person name="Hane J.K."/>
            <person name="Shi G."/>
            <person name="Liu Z."/>
            <person name="Oliver R.P."/>
            <person name="Moffat C.S."/>
        </authorList>
    </citation>
    <scope>NUCLEOTIDE SEQUENCE [LARGE SCALE GENOMIC DNA]</scope>
    <source>
        <strain evidence="1">M4</strain>
    </source>
</reference>
<proteinExistence type="predicted"/>
<keyword evidence="4" id="KW-1185">Reference proteome</keyword>
<name>A0A2W1D8H4_9PLEO</name>
<dbReference type="AlphaFoldDB" id="A0A2W1D8H4"/>
<organism evidence="1 3">
    <name type="scientific">Pyrenophora tritici-repentis</name>
    <dbReference type="NCBI Taxonomy" id="45151"/>
    <lineage>
        <taxon>Eukaryota</taxon>
        <taxon>Fungi</taxon>
        <taxon>Dikarya</taxon>
        <taxon>Ascomycota</taxon>
        <taxon>Pezizomycotina</taxon>
        <taxon>Dothideomycetes</taxon>
        <taxon>Pleosporomycetidae</taxon>
        <taxon>Pleosporales</taxon>
        <taxon>Pleosporineae</taxon>
        <taxon>Pleosporaceae</taxon>
        <taxon>Pyrenophora</taxon>
    </lineage>
</organism>